<organism evidence="2 3">
    <name type="scientific">Pisolithus tinctorius Marx 270</name>
    <dbReference type="NCBI Taxonomy" id="870435"/>
    <lineage>
        <taxon>Eukaryota</taxon>
        <taxon>Fungi</taxon>
        <taxon>Dikarya</taxon>
        <taxon>Basidiomycota</taxon>
        <taxon>Agaricomycotina</taxon>
        <taxon>Agaricomycetes</taxon>
        <taxon>Agaricomycetidae</taxon>
        <taxon>Boletales</taxon>
        <taxon>Sclerodermatineae</taxon>
        <taxon>Pisolithaceae</taxon>
        <taxon>Pisolithus</taxon>
    </lineage>
</organism>
<sequence length="170" mass="18341">MRQFPSSSPTEKLEAMFSHSPTVPILGKNHPRALIFVNDVVHYNLLRNTILTWSLRCLCSVRGSASTTFKGPRLSRVGHRGSLVVIHAVLSLFLECALREQSPTYYCQPSVSGITPNQTVSQQTPAWSATPQELPCPPTVGSSGRAPASVGLRGSLAPKSNAGHPDLKAR</sequence>
<dbReference type="HOGENOM" id="CLU_1571276_0_0_1"/>
<feature type="compositionally biased region" description="Polar residues" evidence="1">
    <location>
        <begin position="117"/>
        <end position="131"/>
    </location>
</feature>
<dbReference type="EMBL" id="KN831955">
    <property type="protein sequence ID" value="KIO09083.1"/>
    <property type="molecule type" value="Genomic_DNA"/>
</dbReference>
<evidence type="ECO:0000256" key="1">
    <source>
        <dbReference type="SAM" id="MobiDB-lite"/>
    </source>
</evidence>
<reference evidence="2 3" key="1">
    <citation type="submission" date="2014-04" db="EMBL/GenBank/DDBJ databases">
        <authorList>
            <consortium name="DOE Joint Genome Institute"/>
            <person name="Kuo A."/>
            <person name="Kohler A."/>
            <person name="Costa M.D."/>
            <person name="Nagy L.G."/>
            <person name="Floudas D."/>
            <person name="Copeland A."/>
            <person name="Barry K.W."/>
            <person name="Cichocki N."/>
            <person name="Veneault-Fourrey C."/>
            <person name="LaButti K."/>
            <person name="Lindquist E.A."/>
            <person name="Lipzen A."/>
            <person name="Lundell T."/>
            <person name="Morin E."/>
            <person name="Murat C."/>
            <person name="Sun H."/>
            <person name="Tunlid A."/>
            <person name="Henrissat B."/>
            <person name="Grigoriev I.V."/>
            <person name="Hibbett D.S."/>
            <person name="Martin F."/>
            <person name="Nordberg H.P."/>
            <person name="Cantor M.N."/>
            <person name="Hua S.X."/>
        </authorList>
    </citation>
    <scope>NUCLEOTIDE SEQUENCE [LARGE SCALE GENOMIC DNA]</scope>
    <source>
        <strain evidence="2 3">Marx 270</strain>
    </source>
</reference>
<accession>A0A0C3JIZ4</accession>
<evidence type="ECO:0000313" key="3">
    <source>
        <dbReference type="Proteomes" id="UP000054217"/>
    </source>
</evidence>
<dbReference type="Proteomes" id="UP000054217">
    <property type="component" value="Unassembled WGS sequence"/>
</dbReference>
<name>A0A0C3JIZ4_PISTI</name>
<dbReference type="AlphaFoldDB" id="A0A0C3JIZ4"/>
<gene>
    <name evidence="2" type="ORF">M404DRAFT_306344</name>
</gene>
<evidence type="ECO:0000313" key="2">
    <source>
        <dbReference type="EMBL" id="KIO09083.1"/>
    </source>
</evidence>
<proteinExistence type="predicted"/>
<feature type="region of interest" description="Disordered" evidence="1">
    <location>
        <begin position="117"/>
        <end position="170"/>
    </location>
</feature>
<keyword evidence="3" id="KW-1185">Reference proteome</keyword>
<dbReference type="InParanoid" id="A0A0C3JIZ4"/>
<protein>
    <submittedName>
        <fullName evidence="2">Uncharacterized protein</fullName>
    </submittedName>
</protein>
<reference evidence="3" key="2">
    <citation type="submission" date="2015-01" db="EMBL/GenBank/DDBJ databases">
        <title>Evolutionary Origins and Diversification of the Mycorrhizal Mutualists.</title>
        <authorList>
            <consortium name="DOE Joint Genome Institute"/>
            <consortium name="Mycorrhizal Genomics Consortium"/>
            <person name="Kohler A."/>
            <person name="Kuo A."/>
            <person name="Nagy L.G."/>
            <person name="Floudas D."/>
            <person name="Copeland A."/>
            <person name="Barry K.W."/>
            <person name="Cichocki N."/>
            <person name="Veneault-Fourrey C."/>
            <person name="LaButti K."/>
            <person name="Lindquist E.A."/>
            <person name="Lipzen A."/>
            <person name="Lundell T."/>
            <person name="Morin E."/>
            <person name="Murat C."/>
            <person name="Riley R."/>
            <person name="Ohm R."/>
            <person name="Sun H."/>
            <person name="Tunlid A."/>
            <person name="Henrissat B."/>
            <person name="Grigoriev I.V."/>
            <person name="Hibbett D.S."/>
            <person name="Martin F."/>
        </authorList>
    </citation>
    <scope>NUCLEOTIDE SEQUENCE [LARGE SCALE GENOMIC DNA]</scope>
    <source>
        <strain evidence="3">Marx 270</strain>
    </source>
</reference>